<dbReference type="InterPro" id="IPR032710">
    <property type="entry name" value="NTF2-like_dom_sf"/>
</dbReference>
<evidence type="ECO:0000313" key="1">
    <source>
        <dbReference type="EMBL" id="GAA3775896.1"/>
    </source>
</evidence>
<evidence type="ECO:0000313" key="2">
    <source>
        <dbReference type="Proteomes" id="UP001501009"/>
    </source>
</evidence>
<accession>A0ABP7GZ68</accession>
<dbReference type="Pfam" id="PF12893">
    <property type="entry name" value="Lumazine_bd_2"/>
    <property type="match status" value="1"/>
</dbReference>
<reference evidence="2" key="1">
    <citation type="journal article" date="2019" name="Int. J. Syst. Evol. Microbiol.">
        <title>The Global Catalogue of Microorganisms (GCM) 10K type strain sequencing project: providing services to taxonomists for standard genome sequencing and annotation.</title>
        <authorList>
            <consortium name="The Broad Institute Genomics Platform"/>
            <consortium name="The Broad Institute Genome Sequencing Center for Infectious Disease"/>
            <person name="Wu L."/>
            <person name="Ma J."/>
        </authorList>
    </citation>
    <scope>NUCLEOTIDE SEQUENCE [LARGE SCALE GENOMIC DNA]</scope>
    <source>
        <strain evidence="2">JCM 17138</strain>
    </source>
</reference>
<dbReference type="InterPro" id="IPR039437">
    <property type="entry name" value="FrzH/put_lumazine-bd"/>
</dbReference>
<dbReference type="RefSeq" id="WP_275774648.1">
    <property type="nucleotide sequence ID" value="NZ_BAABDE010000005.1"/>
</dbReference>
<dbReference type="EMBL" id="BAABDE010000005">
    <property type="protein sequence ID" value="GAA3775896.1"/>
    <property type="molecule type" value="Genomic_DNA"/>
</dbReference>
<sequence length="139" mass="14879">MAQAPGSQTGPDTVREYDEVRGVVQLFLDGEAKGDTAKLKEASHPDARMFGSVAGTRYDMPIAEFIELAAKEPGDTGSHRARILSVQQTGDAAAAVVAEEGYWGSLSFVDYFQLARIGGTWKVVSKLFAHTFGDVPPST</sequence>
<dbReference type="Gene3D" id="3.10.450.50">
    <property type="match status" value="1"/>
</dbReference>
<evidence type="ECO:0008006" key="3">
    <source>
        <dbReference type="Google" id="ProtNLM"/>
    </source>
</evidence>
<dbReference type="Proteomes" id="UP001501009">
    <property type="component" value="Unassembled WGS sequence"/>
</dbReference>
<keyword evidence="2" id="KW-1185">Reference proteome</keyword>
<name>A0ABP7GZ68_9ACTN</name>
<gene>
    <name evidence="1" type="ORF">GCM10022403_008410</name>
</gene>
<protein>
    <recommendedName>
        <fullName evidence="3">Nuclear transport factor 2 family protein</fullName>
    </recommendedName>
</protein>
<comment type="caution">
    <text evidence="1">The sequence shown here is derived from an EMBL/GenBank/DDBJ whole genome shotgun (WGS) entry which is preliminary data.</text>
</comment>
<proteinExistence type="predicted"/>
<dbReference type="SUPFAM" id="SSF54427">
    <property type="entry name" value="NTF2-like"/>
    <property type="match status" value="1"/>
</dbReference>
<organism evidence="1 2">
    <name type="scientific">Streptomyces coacervatus</name>
    <dbReference type="NCBI Taxonomy" id="647381"/>
    <lineage>
        <taxon>Bacteria</taxon>
        <taxon>Bacillati</taxon>
        <taxon>Actinomycetota</taxon>
        <taxon>Actinomycetes</taxon>
        <taxon>Kitasatosporales</taxon>
        <taxon>Streptomycetaceae</taxon>
        <taxon>Streptomyces</taxon>
    </lineage>
</organism>